<feature type="transmembrane region" description="Helical" evidence="1">
    <location>
        <begin position="80"/>
        <end position="102"/>
    </location>
</feature>
<dbReference type="GO" id="GO:0016301">
    <property type="term" value="F:kinase activity"/>
    <property type="evidence" value="ECO:0007669"/>
    <property type="project" value="UniProtKB-KW"/>
</dbReference>
<evidence type="ECO:0000313" key="3">
    <source>
        <dbReference type="EMBL" id="MCG2617784.1"/>
    </source>
</evidence>
<feature type="domain" description="Signal transduction histidine kinase internal region" evidence="2">
    <location>
        <begin position="162"/>
        <end position="239"/>
    </location>
</feature>
<dbReference type="InterPro" id="IPR010559">
    <property type="entry name" value="Sig_transdc_His_kin_internal"/>
</dbReference>
<evidence type="ECO:0000313" key="4">
    <source>
        <dbReference type="Proteomes" id="UP001165367"/>
    </source>
</evidence>
<accession>A0ABS9KZW5</accession>
<reference evidence="3" key="1">
    <citation type="submission" date="2022-01" db="EMBL/GenBank/DDBJ databases">
        <authorList>
            <person name="Jo J.-H."/>
            <person name="Im W.-T."/>
        </authorList>
    </citation>
    <scope>NUCLEOTIDE SEQUENCE</scope>
    <source>
        <strain evidence="3">NA20</strain>
    </source>
</reference>
<dbReference type="EMBL" id="JAKLTR010000025">
    <property type="protein sequence ID" value="MCG2617784.1"/>
    <property type="molecule type" value="Genomic_DNA"/>
</dbReference>
<organism evidence="3 4">
    <name type="scientific">Terrimonas ginsenosidimutans</name>
    <dbReference type="NCBI Taxonomy" id="2908004"/>
    <lineage>
        <taxon>Bacteria</taxon>
        <taxon>Pseudomonadati</taxon>
        <taxon>Bacteroidota</taxon>
        <taxon>Chitinophagia</taxon>
        <taxon>Chitinophagales</taxon>
        <taxon>Chitinophagaceae</taxon>
        <taxon>Terrimonas</taxon>
    </lineage>
</organism>
<dbReference type="Pfam" id="PF06580">
    <property type="entry name" value="His_kinase"/>
    <property type="match status" value="1"/>
</dbReference>
<proteinExistence type="predicted"/>
<keyword evidence="1" id="KW-0812">Transmembrane</keyword>
<dbReference type="PANTHER" id="PTHR34220">
    <property type="entry name" value="SENSOR HISTIDINE KINASE YPDA"/>
    <property type="match status" value="1"/>
</dbReference>
<keyword evidence="3" id="KW-0808">Transferase</keyword>
<gene>
    <name evidence="3" type="ORF">LZZ85_26020</name>
</gene>
<feature type="transmembrane region" description="Helical" evidence="1">
    <location>
        <begin position="41"/>
        <end position="59"/>
    </location>
</feature>
<dbReference type="Proteomes" id="UP001165367">
    <property type="component" value="Unassembled WGS sequence"/>
</dbReference>
<keyword evidence="3" id="KW-0418">Kinase</keyword>
<name>A0ABS9KZW5_9BACT</name>
<keyword evidence="1" id="KW-1133">Transmembrane helix</keyword>
<comment type="caution">
    <text evidence="3">The sequence shown here is derived from an EMBL/GenBank/DDBJ whole genome shotgun (WGS) entry which is preliminary data.</text>
</comment>
<feature type="transmembrane region" description="Helical" evidence="1">
    <location>
        <begin position="12"/>
        <end position="29"/>
    </location>
</feature>
<evidence type="ECO:0000259" key="2">
    <source>
        <dbReference type="Pfam" id="PF06580"/>
    </source>
</evidence>
<protein>
    <submittedName>
        <fullName evidence="3">Histidine kinase</fullName>
    </submittedName>
</protein>
<dbReference type="PANTHER" id="PTHR34220:SF7">
    <property type="entry name" value="SENSOR HISTIDINE KINASE YPDA"/>
    <property type="match status" value="1"/>
</dbReference>
<sequence length="370" mass="43289">MKWVRATKVQWYSFLASMPLIDLGLNHILFGDRIFHDAQIWLISFPLIWLMGLTIWYGHVLHDRWAERRYPEISQSGKRILVKCLVVFLVMTPGQIFTVLIYEMFHILDYHVQKGDIEKTVLVGFSVNLIFQTLWEAIYIMEKNRESLAEKEIIKQMSLQQEFEVLKSQVNPHFLFNCFNTLSSLITEDAAKAEVFLDELSKVYRYLLRNNETGLSTLQNELRFIRSYFGLLKTRHGEAVQFQIETDKRYDNYLLPSLSLQLLVENAVKHNVLSKNIPLTVEVFTTAGNKLVVNNNLQRRTVKSSSNKIGLENIKAKYDLLKQKGFQVMEDNKNFTVVLPLIWDNGIEKKWGNLQTNRERITKLGERIVK</sequence>
<evidence type="ECO:0000256" key="1">
    <source>
        <dbReference type="SAM" id="Phobius"/>
    </source>
</evidence>
<dbReference type="InterPro" id="IPR050640">
    <property type="entry name" value="Bact_2-comp_sensor_kinase"/>
</dbReference>
<keyword evidence="4" id="KW-1185">Reference proteome</keyword>
<keyword evidence="1" id="KW-0472">Membrane</keyword>
<dbReference type="RefSeq" id="WP_237876612.1">
    <property type="nucleotide sequence ID" value="NZ_JAKLTR010000025.1"/>
</dbReference>